<proteinExistence type="predicted"/>
<protein>
    <recommendedName>
        <fullName evidence="2">Glycosyltransferase 2-like domain-containing protein</fullName>
    </recommendedName>
</protein>
<evidence type="ECO:0000313" key="3">
    <source>
        <dbReference type="EMBL" id="TFK95429.1"/>
    </source>
</evidence>
<accession>A0A5C3Q308</accession>
<dbReference type="PANTHER" id="PTHR35408:SF2">
    <property type="entry name" value="GLYCOSYLTRANSFERASE 2-LIKE DOMAIN-CONTAINING PROTEIN"/>
    <property type="match status" value="1"/>
</dbReference>
<feature type="region of interest" description="Disordered" evidence="1">
    <location>
        <begin position="301"/>
        <end position="330"/>
    </location>
</feature>
<feature type="compositionally biased region" description="Basic and acidic residues" evidence="1">
    <location>
        <begin position="302"/>
        <end position="330"/>
    </location>
</feature>
<dbReference type="EMBL" id="ML178885">
    <property type="protein sequence ID" value="TFK95429.1"/>
    <property type="molecule type" value="Genomic_DNA"/>
</dbReference>
<evidence type="ECO:0000313" key="4">
    <source>
        <dbReference type="Proteomes" id="UP000305067"/>
    </source>
</evidence>
<keyword evidence="4" id="KW-1185">Reference proteome</keyword>
<feature type="domain" description="Glycosyltransferase 2-like" evidence="2">
    <location>
        <begin position="420"/>
        <end position="466"/>
    </location>
</feature>
<organism evidence="3 4">
    <name type="scientific">Pterulicium gracile</name>
    <dbReference type="NCBI Taxonomy" id="1884261"/>
    <lineage>
        <taxon>Eukaryota</taxon>
        <taxon>Fungi</taxon>
        <taxon>Dikarya</taxon>
        <taxon>Basidiomycota</taxon>
        <taxon>Agaricomycotina</taxon>
        <taxon>Agaricomycetes</taxon>
        <taxon>Agaricomycetidae</taxon>
        <taxon>Agaricales</taxon>
        <taxon>Pleurotineae</taxon>
        <taxon>Pterulaceae</taxon>
        <taxon>Pterulicium</taxon>
    </lineage>
</organism>
<name>A0A5C3Q308_9AGAR</name>
<feature type="domain" description="Glycosyltransferase 2-like" evidence="2">
    <location>
        <begin position="365"/>
        <end position="406"/>
    </location>
</feature>
<sequence length="466" mass="52555">MVMQGNKIPSLFKRNLEASWQGLSDNMIDNTAIEPEEGRTVVGVASLKLNYQLHTAHAQTRPFRIPQALHAQILCKPELPTASRLEFPLPRFHQPLVITQEPLDPISYFLDVKPSPVTETMLIVLRRLPTPAAKILDKLEHISQELVKQGKKSVQYAHINGNANTISAVPWSRRGAIGRDGWTTWPREKRGREANPEVDKKLPHITIQIPVYKELLEQTIMPSVFSIKKAMQTYAQQSGTSAIMISDDGLQLISDSKREDRLAFYYANHNIGWIARPNMNYGLDTCLRTERSLRVLVEQEEAGEHHSVHAADDKGSSASSVREKPETKSLEERALEMALEEIYEESGKKHKGWGGNARSLRIGELILICDADTIVTENCFRDAARELIECPAVAIIQHESDVMQVSFDFFGNDEADSKKMWSEANVSEDFHMALRLQLRGYIIRWASYSNGGFKEGVSLTVDDELN</sequence>
<gene>
    <name evidence="3" type="ORF">BDV98DRAFT_587074</name>
</gene>
<dbReference type="InterPro" id="IPR001173">
    <property type="entry name" value="Glyco_trans_2-like"/>
</dbReference>
<dbReference type="STRING" id="1884261.A0A5C3Q308"/>
<dbReference type="OrthoDB" id="38531at2759"/>
<evidence type="ECO:0000256" key="1">
    <source>
        <dbReference type="SAM" id="MobiDB-lite"/>
    </source>
</evidence>
<dbReference type="Proteomes" id="UP000305067">
    <property type="component" value="Unassembled WGS sequence"/>
</dbReference>
<reference evidence="3 4" key="1">
    <citation type="journal article" date="2019" name="Nat. Ecol. Evol.">
        <title>Megaphylogeny resolves global patterns of mushroom evolution.</title>
        <authorList>
            <person name="Varga T."/>
            <person name="Krizsan K."/>
            <person name="Foldi C."/>
            <person name="Dima B."/>
            <person name="Sanchez-Garcia M."/>
            <person name="Sanchez-Ramirez S."/>
            <person name="Szollosi G.J."/>
            <person name="Szarkandi J.G."/>
            <person name="Papp V."/>
            <person name="Albert L."/>
            <person name="Andreopoulos W."/>
            <person name="Angelini C."/>
            <person name="Antonin V."/>
            <person name="Barry K.W."/>
            <person name="Bougher N.L."/>
            <person name="Buchanan P."/>
            <person name="Buyck B."/>
            <person name="Bense V."/>
            <person name="Catcheside P."/>
            <person name="Chovatia M."/>
            <person name="Cooper J."/>
            <person name="Damon W."/>
            <person name="Desjardin D."/>
            <person name="Finy P."/>
            <person name="Geml J."/>
            <person name="Haridas S."/>
            <person name="Hughes K."/>
            <person name="Justo A."/>
            <person name="Karasinski D."/>
            <person name="Kautmanova I."/>
            <person name="Kiss B."/>
            <person name="Kocsube S."/>
            <person name="Kotiranta H."/>
            <person name="LaButti K.M."/>
            <person name="Lechner B.E."/>
            <person name="Liimatainen K."/>
            <person name="Lipzen A."/>
            <person name="Lukacs Z."/>
            <person name="Mihaltcheva S."/>
            <person name="Morgado L.N."/>
            <person name="Niskanen T."/>
            <person name="Noordeloos M.E."/>
            <person name="Ohm R.A."/>
            <person name="Ortiz-Santana B."/>
            <person name="Ovrebo C."/>
            <person name="Racz N."/>
            <person name="Riley R."/>
            <person name="Savchenko A."/>
            <person name="Shiryaev A."/>
            <person name="Soop K."/>
            <person name="Spirin V."/>
            <person name="Szebenyi C."/>
            <person name="Tomsovsky M."/>
            <person name="Tulloss R.E."/>
            <person name="Uehling J."/>
            <person name="Grigoriev I.V."/>
            <person name="Vagvolgyi C."/>
            <person name="Papp T."/>
            <person name="Martin F.M."/>
            <person name="Miettinen O."/>
            <person name="Hibbett D.S."/>
            <person name="Nagy L.G."/>
        </authorList>
    </citation>
    <scope>NUCLEOTIDE SEQUENCE [LARGE SCALE GENOMIC DNA]</scope>
    <source>
        <strain evidence="3 4">CBS 309.79</strain>
    </source>
</reference>
<dbReference type="InterPro" id="IPR029044">
    <property type="entry name" value="Nucleotide-diphossugar_trans"/>
</dbReference>
<evidence type="ECO:0000259" key="2">
    <source>
        <dbReference type="Pfam" id="PF13632"/>
    </source>
</evidence>
<dbReference type="SUPFAM" id="SSF53448">
    <property type="entry name" value="Nucleotide-diphospho-sugar transferases"/>
    <property type="match status" value="1"/>
</dbReference>
<dbReference type="PANTHER" id="PTHR35408">
    <property type="entry name" value="CHROMOSOME 15, WHOLE GENOME SHOTGUN SEQUENCE"/>
    <property type="match status" value="1"/>
</dbReference>
<dbReference type="Gene3D" id="3.90.550.10">
    <property type="entry name" value="Spore Coat Polysaccharide Biosynthesis Protein SpsA, Chain A"/>
    <property type="match status" value="1"/>
</dbReference>
<dbReference type="Pfam" id="PF13632">
    <property type="entry name" value="Glyco_trans_2_3"/>
    <property type="match status" value="2"/>
</dbReference>
<dbReference type="AlphaFoldDB" id="A0A5C3Q308"/>